<protein>
    <submittedName>
        <fullName evidence="7">ABC transporter, permease component</fullName>
    </submittedName>
</protein>
<dbReference type="Proteomes" id="UP000217792">
    <property type="component" value="Chromosome"/>
</dbReference>
<feature type="transmembrane region" description="Helical" evidence="5">
    <location>
        <begin position="166"/>
        <end position="186"/>
    </location>
</feature>
<comment type="subcellular location">
    <subcellularLocation>
        <location evidence="1">Membrane</location>
        <topology evidence="1">Multi-pass membrane protein</topology>
    </subcellularLocation>
</comment>
<keyword evidence="3 5" id="KW-1133">Transmembrane helix</keyword>
<accession>A0AAD1FJX4</accession>
<gene>
    <name evidence="7" type="ORF">SITYG_13630</name>
</gene>
<keyword evidence="2 5" id="KW-0812">Transmembrane</keyword>
<dbReference type="RefSeq" id="WP_096363009.1">
    <property type="nucleotide sequence ID" value="NZ_AP014880.1"/>
</dbReference>
<feature type="transmembrane region" description="Helical" evidence="5">
    <location>
        <begin position="265"/>
        <end position="292"/>
    </location>
</feature>
<dbReference type="GO" id="GO:0016020">
    <property type="term" value="C:membrane"/>
    <property type="evidence" value="ECO:0007669"/>
    <property type="project" value="UniProtKB-SubCell"/>
</dbReference>
<sequence>MKQALIVIQETYLRHVKSWSFVFMVISPFIFIGLSLGVGYLSSMSSSNSSRIAVVANHTQIKEVLKDTKNLDFDYKDEAAAKKAVKDGDIGGYLLVSEVNGQIKATYFADTSMNSTIKATISQKLMQLQQVANISQANLSDQQVKLLSRGIDFKEKIDEKKEAKKTIQTVVATAIGLVLYMILIVYTSSTAQEIASEKGTKIMEVIFSSIKASEYFYGRMAGIFAVILTHVGIYVVGAIILLAFSGQISFVKHFLDANPNLMKHLGEAISFNTIAFITLSVFMFVVLSAFLGSMVTRIEDVGKAVQPVVMLVVLGFLGVTSLGNAGDTILLKVGSYIPFISTFFMPFRAINGYANGLEAWVSFAIAFIFTLGMTVYIGRIYSSLILQTDDVGIWKSFKKALAYR</sequence>
<feature type="transmembrane region" description="Helical" evidence="5">
    <location>
        <begin position="329"/>
        <end position="347"/>
    </location>
</feature>
<evidence type="ECO:0000313" key="8">
    <source>
        <dbReference type="Proteomes" id="UP000217792"/>
    </source>
</evidence>
<keyword evidence="4 5" id="KW-0472">Membrane</keyword>
<name>A0AAD1FJX4_STRIT</name>
<evidence type="ECO:0000256" key="4">
    <source>
        <dbReference type="ARBA" id="ARBA00023136"/>
    </source>
</evidence>
<feature type="domain" description="ABC-2 type transporter transmembrane" evidence="6">
    <location>
        <begin position="19"/>
        <end position="373"/>
    </location>
</feature>
<evidence type="ECO:0000313" key="7">
    <source>
        <dbReference type="EMBL" id="BAW17342.1"/>
    </source>
</evidence>
<evidence type="ECO:0000259" key="6">
    <source>
        <dbReference type="Pfam" id="PF12698"/>
    </source>
</evidence>
<dbReference type="EMBL" id="AP014880">
    <property type="protein sequence ID" value="BAW17342.1"/>
    <property type="molecule type" value="Genomic_DNA"/>
</dbReference>
<feature type="transmembrane region" description="Helical" evidence="5">
    <location>
        <begin position="221"/>
        <end position="244"/>
    </location>
</feature>
<feature type="transmembrane region" description="Helical" evidence="5">
    <location>
        <begin position="20"/>
        <end position="41"/>
    </location>
</feature>
<dbReference type="Pfam" id="PF12698">
    <property type="entry name" value="ABC2_membrane_3"/>
    <property type="match status" value="1"/>
</dbReference>
<dbReference type="InterPro" id="IPR013525">
    <property type="entry name" value="ABC2_TM"/>
</dbReference>
<dbReference type="GO" id="GO:0140359">
    <property type="term" value="F:ABC-type transporter activity"/>
    <property type="evidence" value="ECO:0007669"/>
    <property type="project" value="InterPro"/>
</dbReference>
<reference evidence="7 8" key="1">
    <citation type="journal article" date="2017" name="Infect. Immun.">
        <title>Characterization of the Pathogenicity of Streptococcus intermedius TYG1620 Isolated from a Human Brain Abscess Based on the Complete Genome Sequence with Transcriptome Analysis and Transposon Mutagenesis in a Murine Subcutaneous Abscess Model.</title>
        <authorList>
            <person name="Hasegawa N."/>
            <person name="Sekizuka T."/>
            <person name="Sugi Y."/>
            <person name="Kawakami N."/>
            <person name="Ogasawara Y."/>
            <person name="Kato K."/>
            <person name="Yamashita A."/>
            <person name="Takeuchi F."/>
            <person name="Kuroda M."/>
        </authorList>
    </citation>
    <scope>NUCLEOTIDE SEQUENCE [LARGE SCALE GENOMIC DNA]</scope>
    <source>
        <strain evidence="7 8">TYG1620</strain>
    </source>
</reference>
<evidence type="ECO:0000256" key="2">
    <source>
        <dbReference type="ARBA" id="ARBA00022692"/>
    </source>
</evidence>
<evidence type="ECO:0000256" key="1">
    <source>
        <dbReference type="ARBA" id="ARBA00004141"/>
    </source>
</evidence>
<evidence type="ECO:0000256" key="5">
    <source>
        <dbReference type="SAM" id="Phobius"/>
    </source>
</evidence>
<feature type="transmembrane region" description="Helical" evidence="5">
    <location>
        <begin position="359"/>
        <end position="378"/>
    </location>
</feature>
<evidence type="ECO:0000256" key="3">
    <source>
        <dbReference type="ARBA" id="ARBA00022989"/>
    </source>
</evidence>
<organism evidence="7 8">
    <name type="scientific">Streptococcus intermedius</name>
    <dbReference type="NCBI Taxonomy" id="1338"/>
    <lineage>
        <taxon>Bacteria</taxon>
        <taxon>Bacillati</taxon>
        <taxon>Bacillota</taxon>
        <taxon>Bacilli</taxon>
        <taxon>Lactobacillales</taxon>
        <taxon>Streptococcaceae</taxon>
        <taxon>Streptococcus</taxon>
        <taxon>Streptococcus anginosus group</taxon>
    </lineage>
</organism>
<feature type="transmembrane region" description="Helical" evidence="5">
    <location>
        <begin position="304"/>
        <end position="322"/>
    </location>
</feature>
<dbReference type="AlphaFoldDB" id="A0AAD1FJX4"/>
<proteinExistence type="predicted"/>